<evidence type="ECO:0000313" key="7">
    <source>
        <dbReference type="EMBL" id="MFC6787670.1"/>
    </source>
</evidence>
<gene>
    <name evidence="7" type="ORF">ACFQFD_17165</name>
</gene>
<name>A0ABD5TJF5_9EURY</name>
<evidence type="ECO:0000256" key="4">
    <source>
        <dbReference type="ARBA" id="ARBA00023136"/>
    </source>
</evidence>
<keyword evidence="8" id="KW-1185">Reference proteome</keyword>
<keyword evidence="4 5" id="KW-0472">Membrane</keyword>
<dbReference type="AlphaFoldDB" id="A0ABD5TJF5"/>
<sequence length="192" mass="20326">MIRALRQAIRDAASTALAVAVVAGLMFAVVGVWPPMVAVESGSMEPHMERGDLVVVAEPTRFGGDGAVGGVRAAHETPTGDRTFGARGDVIVFTSPTLQGTPIIHRAHFHVERGENWYDEANPAYLPPGVDSCAELTDCPAPRAGFITKGDANAQYDQVNGNAPIVTTDRIRSEAHVKIPLLGHIRLLLTGA</sequence>
<keyword evidence="3 5" id="KW-1133">Transmembrane helix</keyword>
<dbReference type="InterPro" id="IPR019533">
    <property type="entry name" value="Peptidase_S26"/>
</dbReference>
<comment type="caution">
    <text evidence="7">The sequence shown here is derived from an EMBL/GenBank/DDBJ whole genome shotgun (WGS) entry which is preliminary data.</text>
</comment>
<evidence type="ECO:0000256" key="2">
    <source>
        <dbReference type="ARBA" id="ARBA00022692"/>
    </source>
</evidence>
<feature type="transmembrane region" description="Helical" evidence="5">
    <location>
        <begin position="12"/>
        <end position="33"/>
    </location>
</feature>
<evidence type="ECO:0000259" key="6">
    <source>
        <dbReference type="Pfam" id="PF10502"/>
    </source>
</evidence>
<feature type="domain" description="Peptidase S26" evidence="6">
    <location>
        <begin position="15"/>
        <end position="106"/>
    </location>
</feature>
<evidence type="ECO:0000256" key="3">
    <source>
        <dbReference type="ARBA" id="ARBA00022989"/>
    </source>
</evidence>
<dbReference type="GO" id="GO:0016020">
    <property type="term" value="C:membrane"/>
    <property type="evidence" value="ECO:0007669"/>
    <property type="project" value="UniProtKB-SubCell"/>
</dbReference>
<dbReference type="GeneID" id="81210803"/>
<comment type="subcellular location">
    <subcellularLocation>
        <location evidence="1">Membrane</location>
    </subcellularLocation>
</comment>
<dbReference type="InterPro" id="IPR001733">
    <property type="entry name" value="Peptidase_S26B"/>
</dbReference>
<dbReference type="CDD" id="cd06530">
    <property type="entry name" value="S26_SPase_I"/>
    <property type="match status" value="1"/>
</dbReference>
<keyword evidence="2 5" id="KW-0812">Transmembrane</keyword>
<organism evidence="7 8">
    <name type="scientific">Halobaculum halobium</name>
    <dbReference type="NCBI Taxonomy" id="3032281"/>
    <lineage>
        <taxon>Archaea</taxon>
        <taxon>Methanobacteriati</taxon>
        <taxon>Methanobacteriota</taxon>
        <taxon>Stenosarchaea group</taxon>
        <taxon>Halobacteria</taxon>
        <taxon>Halobacteriales</taxon>
        <taxon>Haloferacaceae</taxon>
        <taxon>Halobaculum</taxon>
    </lineage>
</organism>
<dbReference type="PANTHER" id="PTHR10806">
    <property type="entry name" value="SIGNAL PEPTIDASE COMPLEX CATALYTIC SUBUNIT SEC11"/>
    <property type="match status" value="1"/>
</dbReference>
<dbReference type="PANTHER" id="PTHR10806:SF6">
    <property type="entry name" value="SIGNAL PEPTIDASE COMPLEX CATALYTIC SUBUNIT SEC11"/>
    <property type="match status" value="1"/>
</dbReference>
<reference evidence="7 8" key="1">
    <citation type="journal article" date="2019" name="Int. J. Syst. Evol. Microbiol.">
        <title>The Global Catalogue of Microorganisms (GCM) 10K type strain sequencing project: providing services to taxonomists for standard genome sequencing and annotation.</title>
        <authorList>
            <consortium name="The Broad Institute Genomics Platform"/>
            <consortium name="The Broad Institute Genome Sequencing Center for Infectious Disease"/>
            <person name="Wu L."/>
            <person name="Ma J."/>
        </authorList>
    </citation>
    <scope>NUCLEOTIDE SEQUENCE [LARGE SCALE GENOMIC DNA]</scope>
    <source>
        <strain evidence="7 8">SYNS20</strain>
    </source>
</reference>
<evidence type="ECO:0000313" key="8">
    <source>
        <dbReference type="Proteomes" id="UP001596443"/>
    </source>
</evidence>
<dbReference type="RefSeq" id="WP_284061816.1">
    <property type="nucleotide sequence ID" value="NZ_CP126158.1"/>
</dbReference>
<dbReference type="Pfam" id="PF10502">
    <property type="entry name" value="Peptidase_S26"/>
    <property type="match status" value="1"/>
</dbReference>
<accession>A0ABD5TJF5</accession>
<dbReference type="EMBL" id="JBHSWX010000012">
    <property type="protein sequence ID" value="MFC6787670.1"/>
    <property type="molecule type" value="Genomic_DNA"/>
</dbReference>
<evidence type="ECO:0000256" key="5">
    <source>
        <dbReference type="SAM" id="Phobius"/>
    </source>
</evidence>
<proteinExistence type="predicted"/>
<dbReference type="Proteomes" id="UP001596443">
    <property type="component" value="Unassembled WGS sequence"/>
</dbReference>
<protein>
    <submittedName>
        <fullName evidence="7">S26 family signal peptidase</fullName>
    </submittedName>
</protein>
<dbReference type="SUPFAM" id="SSF51306">
    <property type="entry name" value="LexA/Signal peptidase"/>
    <property type="match status" value="1"/>
</dbReference>
<dbReference type="InterPro" id="IPR036286">
    <property type="entry name" value="LexA/Signal_pep-like_sf"/>
</dbReference>
<evidence type="ECO:0000256" key="1">
    <source>
        <dbReference type="ARBA" id="ARBA00004370"/>
    </source>
</evidence>